<organism evidence="1 2">
    <name type="scientific">Arctium lappa</name>
    <name type="common">Greater burdock</name>
    <name type="synonym">Lappa major</name>
    <dbReference type="NCBI Taxonomy" id="4217"/>
    <lineage>
        <taxon>Eukaryota</taxon>
        <taxon>Viridiplantae</taxon>
        <taxon>Streptophyta</taxon>
        <taxon>Embryophyta</taxon>
        <taxon>Tracheophyta</taxon>
        <taxon>Spermatophyta</taxon>
        <taxon>Magnoliopsida</taxon>
        <taxon>eudicotyledons</taxon>
        <taxon>Gunneridae</taxon>
        <taxon>Pentapetalae</taxon>
        <taxon>asterids</taxon>
        <taxon>campanulids</taxon>
        <taxon>Asterales</taxon>
        <taxon>Asteraceae</taxon>
        <taxon>Carduoideae</taxon>
        <taxon>Cardueae</taxon>
        <taxon>Arctiinae</taxon>
        <taxon>Arctium</taxon>
    </lineage>
</organism>
<gene>
    <name evidence="1" type="ORF">L6452_13827</name>
</gene>
<evidence type="ECO:0000313" key="2">
    <source>
        <dbReference type="Proteomes" id="UP001055879"/>
    </source>
</evidence>
<reference evidence="1 2" key="2">
    <citation type="journal article" date="2022" name="Mol. Ecol. Resour.">
        <title>The genomes of chicory, endive, great burdock and yacon provide insights into Asteraceae paleo-polyploidization history and plant inulin production.</title>
        <authorList>
            <person name="Fan W."/>
            <person name="Wang S."/>
            <person name="Wang H."/>
            <person name="Wang A."/>
            <person name="Jiang F."/>
            <person name="Liu H."/>
            <person name="Zhao H."/>
            <person name="Xu D."/>
            <person name="Zhang Y."/>
        </authorList>
    </citation>
    <scope>NUCLEOTIDE SEQUENCE [LARGE SCALE GENOMIC DNA]</scope>
    <source>
        <strain evidence="2">cv. Niubang</strain>
    </source>
</reference>
<comment type="caution">
    <text evidence="1">The sequence shown here is derived from an EMBL/GenBank/DDBJ whole genome shotgun (WGS) entry which is preliminary data.</text>
</comment>
<evidence type="ECO:0000313" key="1">
    <source>
        <dbReference type="EMBL" id="KAI3734359.1"/>
    </source>
</evidence>
<protein>
    <submittedName>
        <fullName evidence="1">Uncharacterized protein</fullName>
    </submittedName>
</protein>
<reference evidence="2" key="1">
    <citation type="journal article" date="2022" name="Mol. Ecol. Resour.">
        <title>The genomes of chicory, endive, great burdock and yacon provide insights into Asteraceae palaeo-polyploidization history and plant inulin production.</title>
        <authorList>
            <person name="Fan W."/>
            <person name="Wang S."/>
            <person name="Wang H."/>
            <person name="Wang A."/>
            <person name="Jiang F."/>
            <person name="Liu H."/>
            <person name="Zhao H."/>
            <person name="Xu D."/>
            <person name="Zhang Y."/>
        </authorList>
    </citation>
    <scope>NUCLEOTIDE SEQUENCE [LARGE SCALE GENOMIC DNA]</scope>
    <source>
        <strain evidence="2">cv. Niubang</strain>
    </source>
</reference>
<keyword evidence="2" id="KW-1185">Reference proteome</keyword>
<sequence>MIHCDIKPSNVLLDAHFVVILVISGWQDFLMILLQATPVQFSWSKRNNRICGSVIRNGKFDLVLKNRFELVLRSRFDLVSVFGQELVRVGLCSRFDLVSVFGQELVRVGFCFDKQVVKVSSLPSSNVAAKISQNEDTQSRDLPAAVPVKPSSPRKNAEGITIEAAHKVLEEEQNHKSSITEESRGANNDDQLVENNSPDPNGQEAANKETYASIVARPIPPQASWQVLADKPSSNVVSATPVSSVLPLKQVPAPSYGTLQKLSI</sequence>
<accession>A0ACB9CJD8</accession>
<dbReference type="Proteomes" id="UP001055879">
    <property type="component" value="Linkage Group LG04"/>
</dbReference>
<dbReference type="EMBL" id="CM042050">
    <property type="protein sequence ID" value="KAI3734359.1"/>
    <property type="molecule type" value="Genomic_DNA"/>
</dbReference>
<proteinExistence type="predicted"/>
<name>A0ACB9CJD8_ARCLA</name>